<evidence type="ECO:0000313" key="2">
    <source>
        <dbReference type="EMBL" id="CEM45139.1"/>
    </source>
</evidence>
<gene>
    <name evidence="2" type="ORF">Cvel_28937</name>
</gene>
<feature type="compositionally biased region" description="Low complexity" evidence="1">
    <location>
        <begin position="59"/>
        <end position="71"/>
    </location>
</feature>
<reference evidence="2" key="1">
    <citation type="submission" date="2014-11" db="EMBL/GenBank/DDBJ databases">
        <authorList>
            <person name="Otto D Thomas"/>
            <person name="Naeem Raeece"/>
        </authorList>
    </citation>
    <scope>NUCLEOTIDE SEQUENCE</scope>
</reference>
<feature type="region of interest" description="Disordered" evidence="1">
    <location>
        <begin position="612"/>
        <end position="678"/>
    </location>
</feature>
<dbReference type="AlphaFoldDB" id="A0A0G4HLX4"/>
<feature type="compositionally biased region" description="Polar residues" evidence="1">
    <location>
        <begin position="110"/>
        <end position="130"/>
    </location>
</feature>
<evidence type="ECO:0000256" key="1">
    <source>
        <dbReference type="SAM" id="MobiDB-lite"/>
    </source>
</evidence>
<feature type="compositionally biased region" description="Low complexity" evidence="1">
    <location>
        <begin position="662"/>
        <end position="678"/>
    </location>
</feature>
<dbReference type="GO" id="GO:0003676">
    <property type="term" value="F:nucleic acid binding"/>
    <property type="evidence" value="ECO:0007669"/>
    <property type="project" value="InterPro"/>
</dbReference>
<feature type="region of interest" description="Disordered" evidence="1">
    <location>
        <begin position="40"/>
        <end position="79"/>
    </location>
</feature>
<protein>
    <submittedName>
        <fullName evidence="2">Uncharacterized protein</fullName>
    </submittedName>
</protein>
<dbReference type="InterPro" id="IPR036397">
    <property type="entry name" value="RNaseH_sf"/>
</dbReference>
<feature type="region of interest" description="Disordered" evidence="1">
    <location>
        <begin position="107"/>
        <end position="136"/>
    </location>
</feature>
<organism evidence="2">
    <name type="scientific">Chromera velia CCMP2878</name>
    <dbReference type="NCBI Taxonomy" id="1169474"/>
    <lineage>
        <taxon>Eukaryota</taxon>
        <taxon>Sar</taxon>
        <taxon>Alveolata</taxon>
        <taxon>Colpodellida</taxon>
        <taxon>Chromeraceae</taxon>
        <taxon>Chromera</taxon>
    </lineage>
</organism>
<dbReference type="VEuPathDB" id="CryptoDB:Cvel_28937"/>
<name>A0A0G4HLX4_9ALVE</name>
<dbReference type="Gene3D" id="3.30.420.10">
    <property type="entry name" value="Ribonuclease H-like superfamily/Ribonuclease H"/>
    <property type="match status" value="1"/>
</dbReference>
<proteinExistence type="predicted"/>
<sequence length="678" mass="76174">MQVAATQFKQLLRDHQRTLQRLKDGTPADIRTRIASASTTTAHFLPQAMCPPPPSLNQPEAAASSSSNPSPLSEPSPPSIQELLEQDEEGIEEEEDEDHAVSRLLEAQHQAPSDSAPHTDSALTAPKTKTNPPPGLREVPILHTWRQDFEPHLQSIEDFFPTLEEDFQIWLPNRKHRPQPREPPRVLGIYPNKGAVDDMGIQSQDNIPRAYVGPRFLPHPPQSSSADHPNGIPALLTVFVEAKYIFKTGSTERPRAAIALHWGKGHALNMSFTLPGSAKNTVFYERSLTFGAIWAIYQHHSAYLLTSLEILINHPLLITLHNTDGPRWDRDGWKNRFQQALPNADLLRHLYRLLTYLCDHSPTPVTISTIQHSTHTYRTADWAEGRALAKEAVKQQLETIHTLPPNTRKPLKFLKNTFPVSILPENPPRRHSPNVSEVTDTPTWTLEGKLQQAFTRWTHAFYYLNTLERLQVERMGTVGTPLWREAQRMATRLLALASEGANTHIAALPLNQYKLTRWARSVQWEIVHHRVMGLPRLHVEVLGDAADPKHTCPARKEAKPTADEIAEKEQLLTHLGSLIPPNEAKACIPPENANRLQEMVHDLRLQEDIQDHTDNSTSPLQDNTEHGRISRQPMDSIAKRRGHPKKELPPPSMQVPPPPPTATTDTSAASAHPTSKNP</sequence>
<dbReference type="EMBL" id="CDMZ01003112">
    <property type="protein sequence ID" value="CEM45139.1"/>
    <property type="molecule type" value="Genomic_DNA"/>
</dbReference>
<accession>A0A0G4HLX4</accession>
<feature type="compositionally biased region" description="Pro residues" evidence="1">
    <location>
        <begin position="649"/>
        <end position="661"/>
    </location>
</feature>